<dbReference type="AlphaFoldDB" id="A0A1A8CM40"/>
<dbReference type="EMBL" id="HADZ01016906">
    <property type="protein sequence ID" value="SBP80847.1"/>
    <property type="molecule type" value="Transcribed_RNA"/>
</dbReference>
<evidence type="ECO:0000256" key="1">
    <source>
        <dbReference type="SAM" id="MobiDB-lite"/>
    </source>
</evidence>
<gene>
    <name evidence="2" type="primary">Nfu_g_1_009334</name>
</gene>
<accession>A0A1A8CM40</accession>
<reference evidence="2" key="2">
    <citation type="submission" date="2016-06" db="EMBL/GenBank/DDBJ databases">
        <title>The genome of a short-lived fish provides insights into sex chromosome evolution and the genetic control of aging.</title>
        <authorList>
            <person name="Reichwald K."/>
            <person name="Felder M."/>
            <person name="Petzold A."/>
            <person name="Koch P."/>
            <person name="Groth M."/>
            <person name="Platzer M."/>
        </authorList>
    </citation>
    <scope>NUCLEOTIDE SEQUENCE</scope>
    <source>
        <tissue evidence="2">Brain</tissue>
    </source>
</reference>
<name>A0A1A8CM40_NOTKA</name>
<evidence type="ECO:0000313" key="2">
    <source>
        <dbReference type="EMBL" id="SBP80847.1"/>
    </source>
</evidence>
<proteinExistence type="predicted"/>
<organism evidence="2">
    <name type="scientific">Nothobranchius kadleci</name>
    <name type="common">African annual killifish</name>
    <dbReference type="NCBI Taxonomy" id="1051664"/>
    <lineage>
        <taxon>Eukaryota</taxon>
        <taxon>Metazoa</taxon>
        <taxon>Chordata</taxon>
        <taxon>Craniata</taxon>
        <taxon>Vertebrata</taxon>
        <taxon>Euteleostomi</taxon>
        <taxon>Actinopterygii</taxon>
        <taxon>Neopterygii</taxon>
        <taxon>Teleostei</taxon>
        <taxon>Neoteleostei</taxon>
        <taxon>Acanthomorphata</taxon>
        <taxon>Ovalentaria</taxon>
        <taxon>Atherinomorphae</taxon>
        <taxon>Cyprinodontiformes</taxon>
        <taxon>Nothobranchiidae</taxon>
        <taxon>Nothobranchius</taxon>
    </lineage>
</organism>
<reference evidence="2" key="1">
    <citation type="submission" date="2016-05" db="EMBL/GenBank/DDBJ databases">
        <authorList>
            <person name="Lavstsen T."/>
            <person name="Jespersen J.S."/>
        </authorList>
    </citation>
    <scope>NUCLEOTIDE SEQUENCE</scope>
    <source>
        <tissue evidence="2">Brain</tissue>
    </source>
</reference>
<feature type="region of interest" description="Disordered" evidence="1">
    <location>
        <begin position="1"/>
        <end position="20"/>
    </location>
</feature>
<sequence length="99" mass="10862">MSSQLAGLMDHKPPHSPSELQRLVTDCRWREEPPAAGGCAADALTHSQSDHQTLTLFSADPGGRSTRSHAHFSEAVSVTIQHCLDRTFTITLVGRRRKT</sequence>
<protein>
    <submittedName>
        <fullName evidence="2">Uncharacterized protein</fullName>
    </submittedName>
</protein>